<keyword evidence="2" id="KW-0238">DNA-binding</keyword>
<dbReference type="PANTHER" id="PTHR46797:SF23">
    <property type="entry name" value="HTH-TYPE TRANSCRIPTIONAL REGULATOR SUTR"/>
    <property type="match status" value="1"/>
</dbReference>
<dbReference type="PANTHER" id="PTHR46797">
    <property type="entry name" value="HTH-TYPE TRANSCRIPTIONAL REGULATOR"/>
    <property type="match status" value="1"/>
</dbReference>
<comment type="caution">
    <text evidence="5">The sequence shown here is derived from an EMBL/GenBank/DDBJ whole genome shotgun (WGS) entry which is preliminary data.</text>
</comment>
<evidence type="ECO:0000313" key="5">
    <source>
        <dbReference type="EMBL" id="MDA7424728.1"/>
    </source>
</evidence>
<dbReference type="SMART" id="SM00530">
    <property type="entry name" value="HTH_XRE"/>
    <property type="match status" value="1"/>
</dbReference>
<keyword evidence="1" id="KW-0805">Transcription regulation</keyword>
<dbReference type="Pfam" id="PF01381">
    <property type="entry name" value="HTH_3"/>
    <property type="match status" value="1"/>
</dbReference>
<reference evidence="5 6" key="1">
    <citation type="submission" date="2023-01" db="EMBL/GenBank/DDBJ databases">
        <title>Thalassococcus onchidii sp. nov., isolated from a marine invertebrate from the South China Sea.</title>
        <authorList>
            <person name="Xu S."/>
            <person name="Liu Z."/>
            <person name="Xu Y."/>
        </authorList>
    </citation>
    <scope>NUCLEOTIDE SEQUENCE [LARGE SCALE GENOMIC DNA]</scope>
    <source>
        <strain evidence="5 6">KCTC 32084</strain>
    </source>
</reference>
<organism evidence="5 6">
    <name type="scientific">Thalassococcus lentus</name>
    <dbReference type="NCBI Taxonomy" id="1210524"/>
    <lineage>
        <taxon>Bacteria</taxon>
        <taxon>Pseudomonadati</taxon>
        <taxon>Pseudomonadota</taxon>
        <taxon>Alphaproteobacteria</taxon>
        <taxon>Rhodobacterales</taxon>
        <taxon>Roseobacteraceae</taxon>
        <taxon>Thalassococcus</taxon>
    </lineage>
</organism>
<dbReference type="Proteomes" id="UP001210720">
    <property type="component" value="Unassembled WGS sequence"/>
</dbReference>
<dbReference type="CDD" id="cd00093">
    <property type="entry name" value="HTH_XRE"/>
    <property type="match status" value="1"/>
</dbReference>
<dbReference type="InterPro" id="IPR010982">
    <property type="entry name" value="Lambda_DNA-bd_dom_sf"/>
</dbReference>
<keyword evidence="6" id="KW-1185">Reference proteome</keyword>
<protein>
    <submittedName>
        <fullName evidence="5">Helix-turn-helix transcriptional regulator</fullName>
    </submittedName>
</protein>
<dbReference type="SUPFAM" id="SSF47413">
    <property type="entry name" value="lambda repressor-like DNA-binding domains"/>
    <property type="match status" value="1"/>
</dbReference>
<dbReference type="Gene3D" id="1.10.260.40">
    <property type="entry name" value="lambda repressor-like DNA-binding domains"/>
    <property type="match status" value="1"/>
</dbReference>
<evidence type="ECO:0000256" key="1">
    <source>
        <dbReference type="ARBA" id="ARBA00023015"/>
    </source>
</evidence>
<gene>
    <name evidence="5" type="ORF">PFY00_08330</name>
</gene>
<name>A0ABT4XRZ2_9RHOB</name>
<evidence type="ECO:0000256" key="2">
    <source>
        <dbReference type="ARBA" id="ARBA00023125"/>
    </source>
</evidence>
<proteinExistence type="predicted"/>
<dbReference type="InterPro" id="IPR001387">
    <property type="entry name" value="Cro/C1-type_HTH"/>
</dbReference>
<dbReference type="EMBL" id="JAQIOY010000002">
    <property type="protein sequence ID" value="MDA7424728.1"/>
    <property type="molecule type" value="Genomic_DNA"/>
</dbReference>
<dbReference type="PROSITE" id="PS50943">
    <property type="entry name" value="HTH_CROC1"/>
    <property type="match status" value="1"/>
</dbReference>
<feature type="domain" description="HTH cro/C1-type" evidence="4">
    <location>
        <begin position="12"/>
        <end position="66"/>
    </location>
</feature>
<accession>A0ABT4XRZ2</accession>
<dbReference type="RefSeq" id="WP_271432073.1">
    <property type="nucleotide sequence ID" value="NZ_JAQIOY010000002.1"/>
</dbReference>
<dbReference type="InterPro" id="IPR050807">
    <property type="entry name" value="TransReg_Diox_bact_type"/>
</dbReference>
<evidence type="ECO:0000256" key="3">
    <source>
        <dbReference type="ARBA" id="ARBA00023163"/>
    </source>
</evidence>
<evidence type="ECO:0000259" key="4">
    <source>
        <dbReference type="PROSITE" id="PS50943"/>
    </source>
</evidence>
<evidence type="ECO:0000313" key="6">
    <source>
        <dbReference type="Proteomes" id="UP001210720"/>
    </source>
</evidence>
<keyword evidence="3" id="KW-0804">Transcription</keyword>
<sequence length="114" mass="12977">MQEMDQLVGKRIKTRRQALGMTQTELATAIDVRFQQVQKYENGQNRVAASRLWQISQAMNVPVSYFFEDSPETPQPFENTGVAPRKKRELIDLFTALSAPQQTAVLSFLRSVSD</sequence>